<reference evidence="3" key="1">
    <citation type="journal article" date="2019" name="Int. J. Syst. Evol. Microbiol.">
        <title>The Global Catalogue of Microorganisms (GCM) 10K type strain sequencing project: providing services to taxonomists for standard genome sequencing and annotation.</title>
        <authorList>
            <consortium name="The Broad Institute Genomics Platform"/>
            <consortium name="The Broad Institute Genome Sequencing Center for Infectious Disease"/>
            <person name="Wu L."/>
            <person name="Ma J."/>
        </authorList>
    </citation>
    <scope>NUCLEOTIDE SEQUENCE [LARGE SCALE GENOMIC DNA]</scope>
    <source>
        <strain evidence="3">CCUG 51308</strain>
    </source>
</reference>
<feature type="chain" id="PRO_5046007480" evidence="1">
    <location>
        <begin position="23"/>
        <end position="337"/>
    </location>
</feature>
<dbReference type="Proteomes" id="UP001596492">
    <property type="component" value="Unassembled WGS sequence"/>
</dbReference>
<proteinExistence type="predicted"/>
<dbReference type="InterPro" id="IPR037107">
    <property type="entry name" value="Put_OMP_sf"/>
</dbReference>
<sequence length="337" mass="37313">MTKFAMPMLAGASVLFAMPAMSQTSDPAPAEDTKGTFSFVLENDWFGDQDRNYTNGFRLGYLSAPKNAQWVDSALANLFTKEGEAATIRRGFAVGHSVFTPSDISETDFIPDQHPYAGYLYLEATSLIETENAIDQVSVRIGQVGKSAGGEWLQEEFHSLISDDLPLGWENQVGEQFGADLIYDRRYRALANFGNSDYGVDLVPNAGFTLGTLNTNARAGLTARFGNDLKNDYGPPRVRPSLAGAGYFTPDDDFSWYVFGGAEARYIAHDYILDGSLFDDSDTRSIHTERVVHDLQAGLVLQWNNTQLSLTYVERSKQFEEQTTPQRFGALGWSIKL</sequence>
<dbReference type="EMBL" id="JBHTBR010000005">
    <property type="protein sequence ID" value="MFC7291893.1"/>
    <property type="molecule type" value="Genomic_DNA"/>
</dbReference>
<evidence type="ECO:0000256" key="1">
    <source>
        <dbReference type="SAM" id="SignalP"/>
    </source>
</evidence>
<evidence type="ECO:0000313" key="3">
    <source>
        <dbReference type="Proteomes" id="UP001596492"/>
    </source>
</evidence>
<keyword evidence="3" id="KW-1185">Reference proteome</keyword>
<comment type="caution">
    <text evidence="2">The sequence shown here is derived from an EMBL/GenBank/DDBJ whole genome shotgun (WGS) entry which is preliminary data.</text>
</comment>
<name>A0ABW2IL71_9PROT</name>
<dbReference type="Pfam" id="PF09982">
    <property type="entry name" value="LpxR"/>
    <property type="match status" value="1"/>
</dbReference>
<dbReference type="Gene3D" id="2.40.128.140">
    <property type="entry name" value="Outer membrane protein"/>
    <property type="match status" value="1"/>
</dbReference>
<feature type="signal peptide" evidence="1">
    <location>
        <begin position="1"/>
        <end position="22"/>
    </location>
</feature>
<dbReference type="InterPro" id="IPR018707">
    <property type="entry name" value="LpxR"/>
</dbReference>
<protein>
    <submittedName>
        <fullName evidence="2">Lipid A deacylase LpxR family protein</fullName>
    </submittedName>
</protein>
<gene>
    <name evidence="2" type="ORF">ACFQS8_09725</name>
</gene>
<evidence type="ECO:0000313" key="2">
    <source>
        <dbReference type="EMBL" id="MFC7291893.1"/>
    </source>
</evidence>
<keyword evidence="1" id="KW-0732">Signal</keyword>
<accession>A0ABW2IL71</accession>
<organism evidence="2 3">
    <name type="scientific">Hirschia litorea</name>
    <dbReference type="NCBI Taxonomy" id="1199156"/>
    <lineage>
        <taxon>Bacteria</taxon>
        <taxon>Pseudomonadati</taxon>
        <taxon>Pseudomonadota</taxon>
        <taxon>Alphaproteobacteria</taxon>
        <taxon>Hyphomonadales</taxon>
        <taxon>Hyphomonadaceae</taxon>
        <taxon>Hirschia</taxon>
    </lineage>
</organism>
<dbReference type="RefSeq" id="WP_382167131.1">
    <property type="nucleotide sequence ID" value="NZ_JBHTBR010000005.1"/>
</dbReference>